<name>A0ABP3FL24_9ACTN</name>
<proteinExistence type="predicted"/>
<evidence type="ECO:0000256" key="1">
    <source>
        <dbReference type="SAM" id="MobiDB-lite"/>
    </source>
</evidence>
<evidence type="ECO:0000313" key="2">
    <source>
        <dbReference type="EMBL" id="GAA0320392.1"/>
    </source>
</evidence>
<accession>A0ABP3FL24</accession>
<feature type="region of interest" description="Disordered" evidence="1">
    <location>
        <begin position="22"/>
        <end position="61"/>
    </location>
</feature>
<dbReference type="EMBL" id="BAAABM010000007">
    <property type="protein sequence ID" value="GAA0320392.1"/>
    <property type="molecule type" value="Genomic_DNA"/>
</dbReference>
<comment type="caution">
    <text evidence="2">The sequence shown here is derived from an EMBL/GenBank/DDBJ whole genome shotgun (WGS) entry which is preliminary data.</text>
</comment>
<evidence type="ECO:0000313" key="3">
    <source>
        <dbReference type="Proteomes" id="UP001501822"/>
    </source>
</evidence>
<sequence length="189" mass="18084">MGGIGRTVLVVGFVLAAAGCGGGGGGSGTVPPPGAKGGVPTFRTSPAAPPAMPTAGPTPPTGVPPTGVPVPPTGPAVPPWPVPRTSAGSGARLPRAANGTDLGACRDGRCEVQVSARDRIPVPARLGVTELRVTAIAGDDITLRGTAPGTSLTVGLGGSAGATSVMNGLAITLVAIADGKAVLRIAPAR</sequence>
<organism evidence="2 3">
    <name type="scientific">Actinoallomurus spadix</name>
    <dbReference type="NCBI Taxonomy" id="79912"/>
    <lineage>
        <taxon>Bacteria</taxon>
        <taxon>Bacillati</taxon>
        <taxon>Actinomycetota</taxon>
        <taxon>Actinomycetes</taxon>
        <taxon>Streptosporangiales</taxon>
        <taxon>Thermomonosporaceae</taxon>
        <taxon>Actinoallomurus</taxon>
    </lineage>
</organism>
<dbReference type="PROSITE" id="PS51257">
    <property type="entry name" value="PROKAR_LIPOPROTEIN"/>
    <property type="match status" value="1"/>
</dbReference>
<protein>
    <submittedName>
        <fullName evidence="2">Uncharacterized protein</fullName>
    </submittedName>
</protein>
<reference evidence="3" key="1">
    <citation type="journal article" date="2019" name="Int. J. Syst. Evol. Microbiol.">
        <title>The Global Catalogue of Microorganisms (GCM) 10K type strain sequencing project: providing services to taxonomists for standard genome sequencing and annotation.</title>
        <authorList>
            <consortium name="The Broad Institute Genomics Platform"/>
            <consortium name="The Broad Institute Genome Sequencing Center for Infectious Disease"/>
            <person name="Wu L."/>
            <person name="Ma J."/>
        </authorList>
    </citation>
    <scope>NUCLEOTIDE SEQUENCE [LARGE SCALE GENOMIC DNA]</scope>
    <source>
        <strain evidence="3">JCM 3146</strain>
    </source>
</reference>
<feature type="compositionally biased region" description="Pro residues" evidence="1">
    <location>
        <begin position="47"/>
        <end position="61"/>
    </location>
</feature>
<dbReference type="Proteomes" id="UP001501822">
    <property type="component" value="Unassembled WGS sequence"/>
</dbReference>
<keyword evidence="3" id="KW-1185">Reference proteome</keyword>
<gene>
    <name evidence="2" type="ORF">GCM10010151_07610</name>
</gene>
<dbReference type="RefSeq" id="WP_252804367.1">
    <property type="nucleotide sequence ID" value="NZ_BAAABM010000007.1"/>
</dbReference>